<dbReference type="Proteomes" id="UP000003688">
    <property type="component" value="Unassembled WGS sequence"/>
</dbReference>
<feature type="domain" description="Glycosyl hydrolase family 98 putative carbohydrate-binding module" evidence="8">
    <location>
        <begin position="387"/>
        <end position="525"/>
    </location>
</feature>
<dbReference type="SUPFAM" id="SSF51011">
    <property type="entry name" value="Glycosyl hydrolase domain"/>
    <property type="match status" value="1"/>
</dbReference>
<dbReference type="EC" id="3.2.1.22" evidence="6"/>
<evidence type="ECO:0000259" key="8">
    <source>
        <dbReference type="SMART" id="SM00776"/>
    </source>
</evidence>
<reference evidence="9 10" key="1">
    <citation type="journal article" date="2011" name="J. Bacteriol.">
        <title>Genome sequence of 'Pedosphaera parvula' Ellin514, an aerobic Verrucomicrobial isolate from pasture soil.</title>
        <authorList>
            <person name="Kant R."/>
            <person name="van Passel M.W."/>
            <person name="Sangwan P."/>
            <person name="Palva A."/>
            <person name="Lucas S."/>
            <person name="Copeland A."/>
            <person name="Lapidus A."/>
            <person name="Glavina Del Rio T."/>
            <person name="Dalin E."/>
            <person name="Tice H."/>
            <person name="Bruce D."/>
            <person name="Goodwin L."/>
            <person name="Pitluck S."/>
            <person name="Chertkov O."/>
            <person name="Larimer F.W."/>
            <person name="Land M.L."/>
            <person name="Hauser L."/>
            <person name="Brettin T.S."/>
            <person name="Detter J.C."/>
            <person name="Han S."/>
            <person name="de Vos W.M."/>
            <person name="Janssen P.H."/>
            <person name="Smidt H."/>
        </authorList>
    </citation>
    <scope>NUCLEOTIDE SEQUENCE [LARGE SCALE GENOMIC DNA]</scope>
    <source>
        <strain evidence="9 10">Ellin514</strain>
    </source>
</reference>
<dbReference type="SUPFAM" id="SSF49785">
    <property type="entry name" value="Galactose-binding domain-like"/>
    <property type="match status" value="1"/>
</dbReference>
<dbReference type="InterPro" id="IPR013222">
    <property type="entry name" value="Glyco_hyd_98_carb-bd"/>
</dbReference>
<protein>
    <recommendedName>
        <fullName evidence="6">Alpha-galactosidase</fullName>
        <ecNumber evidence="6">3.2.1.22</ecNumber>
    </recommendedName>
    <alternativeName>
        <fullName evidence="6">Melibiase</fullName>
    </alternativeName>
</protein>
<gene>
    <name evidence="9" type="ORF">Cflav_PD2537</name>
</gene>
<evidence type="ECO:0000256" key="6">
    <source>
        <dbReference type="RuleBase" id="RU361168"/>
    </source>
</evidence>
<evidence type="ECO:0000256" key="2">
    <source>
        <dbReference type="ARBA" id="ARBA00022729"/>
    </source>
</evidence>
<dbReference type="Pfam" id="PF17801">
    <property type="entry name" value="Melibiase_C"/>
    <property type="match status" value="1"/>
</dbReference>
<dbReference type="Pfam" id="PF16499">
    <property type="entry name" value="Melibiase_2"/>
    <property type="match status" value="1"/>
</dbReference>
<keyword evidence="3 6" id="KW-0378">Hydrolase</keyword>
<dbReference type="PROSITE" id="PS51257">
    <property type="entry name" value="PROKAR_LIPOPROTEIN"/>
    <property type="match status" value="1"/>
</dbReference>
<dbReference type="OrthoDB" id="9807519at2"/>
<sequence length="603" mass="65509" precursor="true">MKRHVFYLRLIFGLCLILACGRTASALTNGVALTPPMGYNSWYYWYDGITEENMKAVADMVVTNGLKAVGYEYINLDDGWAGYRDSNGVMVANSKFPHGMKYLADYIHSKGLKIGLYTVFGPTTCAGFPGSMGYELLDAQTYASWGIDYVKYEGCSFPNPLSVQEEKCFQMRDALMATGRPIVFTMSTGPVLSWFPDAMNSWRYTGDNDVNWESVLYHIDIVAQTPGMAGPGHWNDADVLNIGRGWSTKTEDKAMFSMYCMLTSPLLTATPFPSQLDVLTNAEAIAIDQDVAGIQGICVRTNGELQVWCKPLGSANSNVKAVALFNRGTNAANITATWSDLGFSNGLVSVRDLWSKVDEGNFQTNYTANVPGHGVKLMKMILQPPPPPGTNYLSDLNWVFVSATNNIHLDKDALNHTLRMRSISYSKGIGMVPTSSVQYLLGGVVSRFHARIGVDDDAGTGGSVVFQLFADGTKIYDSGTMTALMSPKDIDIDLTGKQKCMLLVADAGDGAVNDYADWANASFVLPAKANFGVSRVNASSVVFSGAGGIKNASYYVLCSTNVTLPVAQWKGVQTNHFDANGNFSFTNGVGANSPKLFYRLQVP</sequence>
<dbReference type="PANTHER" id="PTHR11452">
    <property type="entry name" value="ALPHA-GALACTOSIDASE/ALPHA-N-ACETYLGALACTOSAMINIDASE"/>
    <property type="match status" value="1"/>
</dbReference>
<feature type="chain" id="PRO_5002894985" description="Alpha-galactosidase" evidence="7">
    <location>
        <begin position="27"/>
        <end position="603"/>
    </location>
</feature>
<dbReference type="FunFam" id="2.60.40.1180:FF:000008">
    <property type="entry name" value="Alpha-galactosidase"/>
    <property type="match status" value="1"/>
</dbReference>
<organism evidence="9 10">
    <name type="scientific">Pedosphaera parvula (strain Ellin514)</name>
    <dbReference type="NCBI Taxonomy" id="320771"/>
    <lineage>
        <taxon>Bacteria</taxon>
        <taxon>Pseudomonadati</taxon>
        <taxon>Verrucomicrobiota</taxon>
        <taxon>Pedosphaerae</taxon>
        <taxon>Pedosphaerales</taxon>
        <taxon>Pedosphaeraceae</taxon>
        <taxon>Pedosphaera</taxon>
    </lineage>
</organism>
<dbReference type="STRING" id="320771.Cflav_PD2537"/>
<dbReference type="EMBL" id="ABOX02000024">
    <property type="protein sequence ID" value="EEF59716.1"/>
    <property type="molecule type" value="Genomic_DNA"/>
</dbReference>
<dbReference type="RefSeq" id="WP_007416221.1">
    <property type="nucleotide sequence ID" value="NZ_ABOX02000024.1"/>
</dbReference>
<dbReference type="PROSITE" id="PS00512">
    <property type="entry name" value="ALPHA_GALACTOSIDASE"/>
    <property type="match status" value="1"/>
</dbReference>
<dbReference type="InterPro" id="IPR002241">
    <property type="entry name" value="Glyco_hydro_27"/>
</dbReference>
<evidence type="ECO:0000256" key="3">
    <source>
        <dbReference type="ARBA" id="ARBA00022801"/>
    </source>
</evidence>
<dbReference type="InterPro" id="IPR038637">
    <property type="entry name" value="NPCBM_sf"/>
</dbReference>
<evidence type="ECO:0000256" key="1">
    <source>
        <dbReference type="ARBA" id="ARBA00009743"/>
    </source>
</evidence>
<evidence type="ECO:0000256" key="5">
    <source>
        <dbReference type="ARBA" id="ARBA00023295"/>
    </source>
</evidence>
<dbReference type="AlphaFoldDB" id="B9XK78"/>
<dbReference type="InterPro" id="IPR041233">
    <property type="entry name" value="Melibiase_C"/>
</dbReference>
<comment type="caution">
    <text evidence="9">The sequence shown here is derived from an EMBL/GenBank/DDBJ whole genome shotgun (WGS) entry which is preliminary data.</text>
</comment>
<proteinExistence type="inferred from homology"/>
<keyword evidence="2 7" id="KW-0732">Signal</keyword>
<dbReference type="SUPFAM" id="SSF51445">
    <property type="entry name" value="(Trans)glycosidases"/>
    <property type="match status" value="1"/>
</dbReference>
<dbReference type="InterPro" id="IPR017853">
    <property type="entry name" value="GH"/>
</dbReference>
<dbReference type="Gene3D" id="2.60.120.1060">
    <property type="entry name" value="NPCBM/NEW2 domain"/>
    <property type="match status" value="1"/>
</dbReference>
<dbReference type="GO" id="GO:0004557">
    <property type="term" value="F:alpha-galactosidase activity"/>
    <property type="evidence" value="ECO:0007669"/>
    <property type="project" value="UniProtKB-EC"/>
</dbReference>
<keyword evidence="4 6" id="KW-1015">Disulfide bond</keyword>
<keyword evidence="5 6" id="KW-0326">Glycosidase</keyword>
<accession>B9XK78</accession>
<dbReference type="Gene3D" id="2.60.40.1180">
    <property type="entry name" value="Golgi alpha-mannosidase II"/>
    <property type="match status" value="1"/>
</dbReference>
<name>B9XK78_PEDPL</name>
<dbReference type="GO" id="GO:0005975">
    <property type="term" value="P:carbohydrate metabolic process"/>
    <property type="evidence" value="ECO:0007669"/>
    <property type="project" value="InterPro"/>
</dbReference>
<comment type="catalytic activity">
    <reaction evidence="6">
        <text>Hydrolysis of terminal, non-reducing alpha-D-galactose residues in alpha-D-galactosides, including galactose oligosaccharides, galactomannans and galactolipids.</text>
        <dbReference type="EC" id="3.2.1.22"/>
    </reaction>
</comment>
<dbReference type="PRINTS" id="PR00740">
    <property type="entry name" value="GLHYDRLASE27"/>
</dbReference>
<dbReference type="SMART" id="SM00776">
    <property type="entry name" value="NPCBM"/>
    <property type="match status" value="1"/>
</dbReference>
<dbReference type="InterPro" id="IPR013780">
    <property type="entry name" value="Glyco_hydro_b"/>
</dbReference>
<feature type="signal peptide" evidence="7">
    <location>
        <begin position="1"/>
        <end position="26"/>
    </location>
</feature>
<dbReference type="InterPro" id="IPR013785">
    <property type="entry name" value="Aldolase_TIM"/>
</dbReference>
<evidence type="ECO:0000313" key="9">
    <source>
        <dbReference type="EMBL" id="EEF59716.1"/>
    </source>
</evidence>
<comment type="similarity">
    <text evidence="1 6">Belongs to the glycosyl hydrolase 27 family.</text>
</comment>
<dbReference type="Pfam" id="PF08305">
    <property type="entry name" value="NPCBM"/>
    <property type="match status" value="1"/>
</dbReference>
<evidence type="ECO:0000256" key="7">
    <source>
        <dbReference type="SAM" id="SignalP"/>
    </source>
</evidence>
<evidence type="ECO:0000256" key="4">
    <source>
        <dbReference type="ARBA" id="ARBA00023157"/>
    </source>
</evidence>
<dbReference type="PANTHER" id="PTHR11452:SF75">
    <property type="entry name" value="ALPHA-GALACTOSIDASE MEL1"/>
    <property type="match status" value="1"/>
</dbReference>
<evidence type="ECO:0000313" key="10">
    <source>
        <dbReference type="Proteomes" id="UP000003688"/>
    </source>
</evidence>
<keyword evidence="10" id="KW-1185">Reference proteome</keyword>
<dbReference type="CDD" id="cd14792">
    <property type="entry name" value="GH27"/>
    <property type="match status" value="1"/>
</dbReference>
<dbReference type="InterPro" id="IPR000111">
    <property type="entry name" value="Glyco_hydro_27/36_CS"/>
</dbReference>
<dbReference type="Gene3D" id="3.20.20.70">
    <property type="entry name" value="Aldolase class I"/>
    <property type="match status" value="1"/>
</dbReference>
<dbReference type="InterPro" id="IPR008979">
    <property type="entry name" value="Galactose-bd-like_sf"/>
</dbReference>